<dbReference type="SUPFAM" id="SSF88659">
    <property type="entry name" value="Sigma3 and sigma4 domains of RNA polymerase sigma factors"/>
    <property type="match status" value="1"/>
</dbReference>
<dbReference type="SUPFAM" id="SSF88946">
    <property type="entry name" value="Sigma2 domain of RNA polymerase sigma factors"/>
    <property type="match status" value="1"/>
</dbReference>
<name>R7ZTQ9_9BACT</name>
<dbReference type="EMBL" id="AQHR01000054">
    <property type="protein sequence ID" value="EON77467.1"/>
    <property type="molecule type" value="Genomic_DNA"/>
</dbReference>
<evidence type="ECO:0000256" key="2">
    <source>
        <dbReference type="ARBA" id="ARBA00023015"/>
    </source>
</evidence>
<dbReference type="InterPro" id="IPR014327">
    <property type="entry name" value="RNA_pol_sigma70_bacteroid"/>
</dbReference>
<feature type="domain" description="RNA polymerase sigma factor 70 region 4 type 2" evidence="6">
    <location>
        <begin position="118"/>
        <end position="166"/>
    </location>
</feature>
<dbReference type="Proteomes" id="UP000013909">
    <property type="component" value="Unassembled WGS sequence"/>
</dbReference>
<dbReference type="Pfam" id="PF08281">
    <property type="entry name" value="Sigma70_r4_2"/>
    <property type="match status" value="1"/>
</dbReference>
<evidence type="ECO:0000313" key="7">
    <source>
        <dbReference type="EMBL" id="EON77467.1"/>
    </source>
</evidence>
<comment type="caution">
    <text evidence="7">The sequence shown here is derived from an EMBL/GenBank/DDBJ whole genome shotgun (WGS) entry which is preliminary data.</text>
</comment>
<keyword evidence="4" id="KW-0804">Transcription</keyword>
<feature type="domain" description="RNA polymerase sigma-70 region 2" evidence="5">
    <location>
        <begin position="23"/>
        <end position="85"/>
    </location>
</feature>
<dbReference type="GO" id="GO:0016987">
    <property type="term" value="F:sigma factor activity"/>
    <property type="evidence" value="ECO:0007669"/>
    <property type="project" value="UniProtKB-KW"/>
</dbReference>
<dbReference type="GO" id="GO:0006352">
    <property type="term" value="P:DNA-templated transcription initiation"/>
    <property type="evidence" value="ECO:0007669"/>
    <property type="project" value="InterPro"/>
</dbReference>
<evidence type="ECO:0000256" key="3">
    <source>
        <dbReference type="ARBA" id="ARBA00023082"/>
    </source>
</evidence>
<keyword evidence="2" id="KW-0805">Transcription regulation</keyword>
<dbReference type="InterPro" id="IPR039425">
    <property type="entry name" value="RNA_pol_sigma-70-like"/>
</dbReference>
<keyword evidence="8" id="KW-1185">Reference proteome</keyword>
<dbReference type="Pfam" id="PF04542">
    <property type="entry name" value="Sigma70_r2"/>
    <property type="match status" value="1"/>
</dbReference>
<dbReference type="OrthoDB" id="1097528at2"/>
<dbReference type="PANTHER" id="PTHR43133:SF46">
    <property type="entry name" value="RNA POLYMERASE SIGMA-70 FACTOR ECF SUBFAMILY"/>
    <property type="match status" value="1"/>
</dbReference>
<dbReference type="InterPro" id="IPR013249">
    <property type="entry name" value="RNA_pol_sigma70_r4_t2"/>
</dbReference>
<dbReference type="InterPro" id="IPR014284">
    <property type="entry name" value="RNA_pol_sigma-70_dom"/>
</dbReference>
<keyword evidence="3" id="KW-0731">Sigma factor</keyword>
<organism evidence="7 8">
    <name type="scientific">Lunatimonas lonarensis</name>
    <dbReference type="NCBI Taxonomy" id="1232681"/>
    <lineage>
        <taxon>Bacteria</taxon>
        <taxon>Pseudomonadati</taxon>
        <taxon>Bacteroidota</taxon>
        <taxon>Cytophagia</taxon>
        <taxon>Cytophagales</taxon>
        <taxon>Cyclobacteriaceae</taxon>
    </lineage>
</organism>
<dbReference type="NCBIfam" id="TIGR02985">
    <property type="entry name" value="Sig70_bacteroi1"/>
    <property type="match status" value="1"/>
</dbReference>
<dbReference type="Gene3D" id="1.10.1740.10">
    <property type="match status" value="1"/>
</dbReference>
<dbReference type="Gene3D" id="1.10.10.10">
    <property type="entry name" value="Winged helix-like DNA-binding domain superfamily/Winged helix DNA-binding domain"/>
    <property type="match status" value="1"/>
</dbReference>
<sequence length="189" mass="22501">MLDTDKELLSLIGLDDVRAFQKLYHRYWDQLIKQAYVRLGDMSACEDLVQDIFVDIWNKRKTISVHSSVKAYLLTAVKYQVYRVIDLRQRSCDLESSGLIDRMRDETDVLSFEEIYHRIEVVVEKLPPRQREIFKLSRFGQLSAQEIAEKLQLSPQTVHNKIYQSLTFIKAELKHFIFWWACILIFHFL</sequence>
<proteinExistence type="inferred from homology"/>
<dbReference type="PANTHER" id="PTHR43133">
    <property type="entry name" value="RNA POLYMERASE ECF-TYPE SIGMA FACTO"/>
    <property type="match status" value="1"/>
</dbReference>
<evidence type="ECO:0000259" key="5">
    <source>
        <dbReference type="Pfam" id="PF04542"/>
    </source>
</evidence>
<comment type="similarity">
    <text evidence="1">Belongs to the sigma-70 factor family. ECF subfamily.</text>
</comment>
<dbReference type="InterPro" id="IPR036388">
    <property type="entry name" value="WH-like_DNA-bd_sf"/>
</dbReference>
<protein>
    <submittedName>
        <fullName evidence="7">RNA polymerase ECF-type sigma factor</fullName>
    </submittedName>
</protein>
<evidence type="ECO:0000313" key="8">
    <source>
        <dbReference type="Proteomes" id="UP000013909"/>
    </source>
</evidence>
<dbReference type="InterPro" id="IPR013325">
    <property type="entry name" value="RNA_pol_sigma_r2"/>
</dbReference>
<gene>
    <name evidence="7" type="ORF">ADIS_1997</name>
</gene>
<dbReference type="GO" id="GO:0003677">
    <property type="term" value="F:DNA binding"/>
    <property type="evidence" value="ECO:0007669"/>
    <property type="project" value="InterPro"/>
</dbReference>
<dbReference type="STRING" id="1232681.ADIS_1997"/>
<dbReference type="InterPro" id="IPR007627">
    <property type="entry name" value="RNA_pol_sigma70_r2"/>
</dbReference>
<dbReference type="InterPro" id="IPR013324">
    <property type="entry name" value="RNA_pol_sigma_r3/r4-like"/>
</dbReference>
<accession>R7ZTQ9</accession>
<dbReference type="RefSeq" id="WP_010854135.1">
    <property type="nucleotide sequence ID" value="NZ_AQHR01000054.1"/>
</dbReference>
<reference evidence="7 8" key="1">
    <citation type="submission" date="2013-02" db="EMBL/GenBank/DDBJ databases">
        <title>A novel strain isolated from Lonar lake, Maharashtra, India.</title>
        <authorList>
            <person name="Singh A."/>
        </authorList>
    </citation>
    <scope>NUCLEOTIDE SEQUENCE [LARGE SCALE GENOMIC DNA]</scope>
    <source>
        <strain evidence="7 8">AK24</strain>
    </source>
</reference>
<dbReference type="NCBIfam" id="TIGR02937">
    <property type="entry name" value="sigma70-ECF"/>
    <property type="match status" value="1"/>
</dbReference>
<evidence type="ECO:0000259" key="6">
    <source>
        <dbReference type="Pfam" id="PF08281"/>
    </source>
</evidence>
<dbReference type="AlphaFoldDB" id="R7ZTQ9"/>
<evidence type="ECO:0000256" key="4">
    <source>
        <dbReference type="ARBA" id="ARBA00023163"/>
    </source>
</evidence>
<evidence type="ECO:0000256" key="1">
    <source>
        <dbReference type="ARBA" id="ARBA00010641"/>
    </source>
</evidence>